<comment type="caution">
    <text evidence="1">The sequence shown here is derived from an EMBL/GenBank/DDBJ whole genome shotgun (WGS) entry which is preliminary data.</text>
</comment>
<organism evidence="1 2">
    <name type="scientific">Vaccinium darrowii</name>
    <dbReference type="NCBI Taxonomy" id="229202"/>
    <lineage>
        <taxon>Eukaryota</taxon>
        <taxon>Viridiplantae</taxon>
        <taxon>Streptophyta</taxon>
        <taxon>Embryophyta</taxon>
        <taxon>Tracheophyta</taxon>
        <taxon>Spermatophyta</taxon>
        <taxon>Magnoliopsida</taxon>
        <taxon>eudicotyledons</taxon>
        <taxon>Gunneridae</taxon>
        <taxon>Pentapetalae</taxon>
        <taxon>asterids</taxon>
        <taxon>Ericales</taxon>
        <taxon>Ericaceae</taxon>
        <taxon>Vaccinioideae</taxon>
        <taxon>Vaccinieae</taxon>
        <taxon>Vaccinium</taxon>
    </lineage>
</organism>
<keyword evidence="2" id="KW-1185">Reference proteome</keyword>
<evidence type="ECO:0000313" key="2">
    <source>
        <dbReference type="Proteomes" id="UP000828048"/>
    </source>
</evidence>
<reference evidence="1 2" key="1">
    <citation type="journal article" date="2021" name="Hortic Res">
        <title>High-quality reference genome and annotation aids understanding of berry development for evergreen blueberry (Vaccinium darrowii).</title>
        <authorList>
            <person name="Yu J."/>
            <person name="Hulse-Kemp A.M."/>
            <person name="Babiker E."/>
            <person name="Staton M."/>
        </authorList>
    </citation>
    <scope>NUCLEOTIDE SEQUENCE [LARGE SCALE GENOMIC DNA]</scope>
    <source>
        <strain evidence="2">cv. NJ 8807/NJ 8810</strain>
        <tissue evidence="1">Young leaf</tissue>
    </source>
</reference>
<name>A0ACB7ZFW8_9ERIC</name>
<dbReference type="EMBL" id="CM037162">
    <property type="protein sequence ID" value="KAH7864655.1"/>
    <property type="molecule type" value="Genomic_DNA"/>
</dbReference>
<sequence>MDEDRDMETQTFDDTQSDYILNVWTGNEANEDRSIEPFGDTIALESPSEETQLENIYNELLDIPDSVDGIVTQIVDDYEEVVLDSDDEEVHKTETACSKELTSCEFKRKAGGDVLDTPCASSEDFVVGSVASSHKQCHAVYKRRRVFSVYPQTVQGAGLGKGSMADHANSIGPSSIHSDACSQEQLDIKCDVPSSRKDSTLLTSEHETAKLRYNQYEEPGESSQDNALGFVDQYVSFNKVNLSEEVAQKQTSRQKSPPVSCAKGPQILARRANLGTAYGMSGTFEWDANEIHDREGDRLRERKKSISNGEGPKTTSVTRCLGDRNLDVQSQMILRNQSKENFQGEMIDADCINSSLIVLNSQEVGVVLQASGMKFVKEMDDQLNAEASEKQLEAGGPGRDVPDTFDVGFDTQMAAEAMEALFYAPPPNSNVHSCPQNQENMVEDSSKGSTGKCSFSKICSNSGVTVRKLMPKNKPSKKSSGKLVGPFRKNKRSRKGLDPELPEANKVKRGKSLGETPFNPGNPSNAKKHSYRSSFTSIEQRKEETVMERDNKKVDNKLVSSTFVESYSLGEGPLQGKRGMFSPLANRNRSWSSVHPLEEFKDPTKSSEQRMGAVMEAGVCKKRRKNGQGNDAFQVLSLQGKPPNISLRTSEEAKVIKDSQQAENELDVAPGGSHLKFTAWSYPRGKRTHRNVPCHSKGVSDICPPSALVKEEKGGEDSMDIHKKAQVHSEATCYSTESHKNSQRNSETSCFSFYVGRKRRSSACAHQLQASTAKQCEEQSGELDHVGFSSSADGANESIELNMLSNGNAELSLSKCPSPVNFTEGINLVPPILDANEKGNQLLKRRLSRFPLTKELISLRFSGSLPNCTSKASRRRRAMANVRVLFSHNLDEDIIKQQKKILVRLGSSVASCCADATHFIADRFARTRNMLESIALGKPVVTQLWLDSCGQASCFIDEKNYILRDAKKEREIGFSMPVSLAHSRQYPLLKGRRVIVTPNIRPSNEIIVSLVKAVHGQVVDRMEAAMTYEMIPVDVLILSCDQDYELCAPFLNIGAAVYSSELLLNGIIIQKIEFESGAIELDVFAKLENLEELDLSSNELSGTIKPAMFGEKLRVLTLSSNKFSGAIEFDVFAKLENLEELDLSSNELSGTIKPAMFGEKLRVLTLSSNKFSGAIELDLFAKLENLDYLDLSSNKFSGAIELDVFAKLENLTDLDLSNSGLSLTTANSVHSSKNTFQQIGYVRLASCNLSNIPFALLTNAKELWVLDLNNNSISEQLHPLICNSSGLQYLDLSDNQFYGLLPACLANFSSDLQVPESPSDFTVSHASMFKVDGFC</sequence>
<accession>A0ACB7ZFW8</accession>
<proteinExistence type="predicted"/>
<protein>
    <submittedName>
        <fullName evidence="1">Uncharacterized protein</fullName>
    </submittedName>
</protein>
<gene>
    <name evidence="1" type="ORF">Vadar_032266</name>
</gene>
<dbReference type="Proteomes" id="UP000828048">
    <property type="component" value="Chromosome 12"/>
</dbReference>
<evidence type="ECO:0000313" key="1">
    <source>
        <dbReference type="EMBL" id="KAH7864655.1"/>
    </source>
</evidence>